<organism evidence="6 7">
    <name type="scientific">Durusdinium trenchii</name>
    <dbReference type="NCBI Taxonomy" id="1381693"/>
    <lineage>
        <taxon>Eukaryota</taxon>
        <taxon>Sar</taxon>
        <taxon>Alveolata</taxon>
        <taxon>Dinophyceae</taxon>
        <taxon>Suessiales</taxon>
        <taxon>Symbiodiniaceae</taxon>
        <taxon>Durusdinium</taxon>
    </lineage>
</organism>
<dbReference type="Gene3D" id="3.40.50.150">
    <property type="entry name" value="Vaccinia Virus protein VP39"/>
    <property type="match status" value="1"/>
</dbReference>
<evidence type="ECO:0000256" key="2">
    <source>
        <dbReference type="ARBA" id="ARBA00022679"/>
    </source>
</evidence>
<dbReference type="GO" id="GO:0008168">
    <property type="term" value="F:methyltransferase activity"/>
    <property type="evidence" value="ECO:0007669"/>
    <property type="project" value="UniProtKB-KW"/>
</dbReference>
<dbReference type="GO" id="GO:0032259">
    <property type="term" value="P:methylation"/>
    <property type="evidence" value="ECO:0007669"/>
    <property type="project" value="UniProtKB-KW"/>
</dbReference>
<proteinExistence type="inferred from homology"/>
<feature type="active site" evidence="4">
    <location>
        <position position="311"/>
    </location>
</feature>
<keyword evidence="2 4" id="KW-0808">Transferase</keyword>
<comment type="caution">
    <text evidence="6">The sequence shown here is derived from an EMBL/GenBank/DDBJ whole genome shotgun (WGS) entry which is preliminary data.</text>
</comment>
<keyword evidence="1 4" id="KW-0489">Methyltransferase</keyword>
<evidence type="ECO:0000256" key="1">
    <source>
        <dbReference type="ARBA" id="ARBA00022603"/>
    </source>
</evidence>
<dbReference type="SUPFAM" id="SSF53335">
    <property type="entry name" value="S-adenosyl-L-methionine-dependent methyltransferases"/>
    <property type="match status" value="1"/>
</dbReference>
<dbReference type="PROSITE" id="PS00094">
    <property type="entry name" value="C5_MTASE_1"/>
    <property type="match status" value="1"/>
</dbReference>
<evidence type="ECO:0000313" key="6">
    <source>
        <dbReference type="EMBL" id="CAK9081995.1"/>
    </source>
</evidence>
<dbReference type="InterPro" id="IPR001525">
    <property type="entry name" value="C5_MeTfrase"/>
</dbReference>
<dbReference type="InterPro" id="IPR029063">
    <property type="entry name" value="SAM-dependent_MTases_sf"/>
</dbReference>
<dbReference type="PROSITE" id="PS51679">
    <property type="entry name" value="SAM_MT_C5"/>
    <property type="match status" value="1"/>
</dbReference>
<comment type="similarity">
    <text evidence="4">Belongs to the class I-like SAM-binding methyltransferase superfamily. C5-methyltransferase family.</text>
</comment>
<dbReference type="PRINTS" id="PR00105">
    <property type="entry name" value="C5METTRFRASE"/>
</dbReference>
<keyword evidence="3 4" id="KW-0949">S-adenosyl-L-methionine</keyword>
<evidence type="ECO:0000256" key="4">
    <source>
        <dbReference type="PROSITE-ProRule" id="PRU01016"/>
    </source>
</evidence>
<accession>A0ABP0Q4S2</accession>
<keyword evidence="7" id="KW-1185">Reference proteome</keyword>
<reference evidence="6 7" key="1">
    <citation type="submission" date="2024-02" db="EMBL/GenBank/DDBJ databases">
        <authorList>
            <person name="Chen Y."/>
            <person name="Shah S."/>
            <person name="Dougan E. K."/>
            <person name="Thang M."/>
            <person name="Chan C."/>
        </authorList>
    </citation>
    <scope>NUCLEOTIDE SEQUENCE [LARGE SCALE GENOMIC DNA]</scope>
</reference>
<feature type="region of interest" description="Disordered" evidence="5">
    <location>
        <begin position="506"/>
        <end position="527"/>
    </location>
</feature>
<name>A0ABP0Q4S2_9DINO</name>
<evidence type="ECO:0000256" key="5">
    <source>
        <dbReference type="SAM" id="MobiDB-lite"/>
    </source>
</evidence>
<dbReference type="Proteomes" id="UP001642464">
    <property type="component" value="Unassembled WGS sequence"/>
</dbReference>
<sequence length="527" mass="58011">MESVERIIPGPHPAVLLRSAEDVFRAMARTLAPRVGARLIAAATLAQLHQEGQEASGYLKSVLCSLDAGGPLPQVPLHWPLVEVETCLNAALRAINGQGDVPQVRVEVACSWDARMKAFGPSKADLTIRLGYLQARQALHAFVGGARPNREEAGLLQQRLEALSGDMQPVQSGSATSLPGMSLRPALRFMGRAESLGYGWHSADWAQRLKDLLNVQLDFTDRPLRLATGCSGAEAPHFALQQLVGHRGFEQMWGSEINENPRRFILKNCSCQHLFEDVCFVMKGGGRCARHGGHCTVPSGEIDIFIGGFPCTPYSFCNPKRFKRNCFTEPAAAPFFEMRKFIAERRPRLVILENVRGLLAPNPETDSSPIDFILRGRNPENPEDCYQGTAPNADWGLSLIEGYGLRWDILYSCDWGLPQSRPRVYIVMVRDDAGGQAAAEHVFEVLSACAGRMPRGSCNDFLFPDEHPQLVAATKHWASKPGPGSGRRACTKFTEALFRTKRQELGLDPKDRPYSGNRPAGWCLGQS</sequence>
<gene>
    <name evidence="6" type="ORF">SCF082_LOCUS38994</name>
</gene>
<dbReference type="EMBL" id="CAXAMM010038907">
    <property type="protein sequence ID" value="CAK9081995.1"/>
    <property type="molecule type" value="Genomic_DNA"/>
</dbReference>
<protein>
    <submittedName>
        <fullName evidence="6">Modification methylase Sau96I (M.Sau96I) (Cytosine-specific methyltransferase Sau96I)</fullName>
    </submittedName>
</protein>
<evidence type="ECO:0000256" key="3">
    <source>
        <dbReference type="ARBA" id="ARBA00022691"/>
    </source>
</evidence>
<evidence type="ECO:0000313" key="7">
    <source>
        <dbReference type="Proteomes" id="UP001642464"/>
    </source>
</evidence>
<dbReference type="InterPro" id="IPR018117">
    <property type="entry name" value="C5_DNA_meth_AS"/>
</dbReference>
<dbReference type="Pfam" id="PF00145">
    <property type="entry name" value="DNA_methylase"/>
    <property type="match status" value="2"/>
</dbReference>